<evidence type="ECO:0000259" key="1">
    <source>
        <dbReference type="Pfam" id="PF00753"/>
    </source>
</evidence>
<dbReference type="InterPro" id="IPR036866">
    <property type="entry name" value="RibonucZ/Hydroxyglut_hydro"/>
</dbReference>
<proteinExistence type="predicted"/>
<name>A0A7Y2E578_UNCEI</name>
<protein>
    <submittedName>
        <fullName evidence="2">MBL fold metallo-hydrolase</fullName>
    </submittedName>
</protein>
<dbReference type="SUPFAM" id="SSF56281">
    <property type="entry name" value="Metallo-hydrolase/oxidoreductase"/>
    <property type="match status" value="1"/>
</dbReference>
<dbReference type="GO" id="GO:0016787">
    <property type="term" value="F:hydrolase activity"/>
    <property type="evidence" value="ECO:0007669"/>
    <property type="project" value="UniProtKB-KW"/>
</dbReference>
<feature type="domain" description="Metallo-beta-lactamase" evidence="1">
    <location>
        <begin position="43"/>
        <end position="112"/>
    </location>
</feature>
<dbReference type="EMBL" id="JABDJR010000058">
    <property type="protein sequence ID" value="NNF05444.1"/>
    <property type="molecule type" value="Genomic_DNA"/>
</dbReference>
<reference evidence="2 3" key="1">
    <citation type="submission" date="2020-03" db="EMBL/GenBank/DDBJ databases">
        <title>Metabolic flexibility allows generalist bacteria to become dominant in a frequently disturbed ecosystem.</title>
        <authorList>
            <person name="Chen Y.-J."/>
            <person name="Leung P.M."/>
            <person name="Bay S.K."/>
            <person name="Hugenholtz P."/>
            <person name="Kessler A.J."/>
            <person name="Shelley G."/>
            <person name="Waite D.W."/>
            <person name="Cook P.L."/>
            <person name="Greening C."/>
        </authorList>
    </citation>
    <scope>NUCLEOTIDE SEQUENCE [LARGE SCALE GENOMIC DNA]</scope>
    <source>
        <strain evidence="2">SS_bin_28</strain>
    </source>
</reference>
<keyword evidence="2" id="KW-0378">Hydrolase</keyword>
<evidence type="ECO:0000313" key="2">
    <source>
        <dbReference type="EMBL" id="NNF05444.1"/>
    </source>
</evidence>
<dbReference type="InterPro" id="IPR001279">
    <property type="entry name" value="Metallo-B-lactamas"/>
</dbReference>
<dbReference type="Gene3D" id="3.60.15.10">
    <property type="entry name" value="Ribonuclease Z/Hydroxyacylglutathione hydrolase-like"/>
    <property type="match status" value="1"/>
</dbReference>
<dbReference type="AlphaFoldDB" id="A0A7Y2E578"/>
<comment type="caution">
    <text evidence="2">The sequence shown here is derived from an EMBL/GenBank/DDBJ whole genome shotgun (WGS) entry which is preliminary data.</text>
</comment>
<dbReference type="Pfam" id="PF00753">
    <property type="entry name" value="Lactamase_B"/>
    <property type="match status" value="1"/>
</dbReference>
<gene>
    <name evidence="2" type="ORF">HKN21_01660</name>
</gene>
<dbReference type="Proteomes" id="UP000547674">
    <property type="component" value="Unassembled WGS sequence"/>
</dbReference>
<dbReference type="PANTHER" id="PTHR30619:SF1">
    <property type="entry name" value="RECOMBINATION PROTEIN 2"/>
    <property type="match status" value="1"/>
</dbReference>
<sequence>MGRTKNEQVGLDYWSLLRYFVFGPTRHTTIGVAMLLDVFNVDHGACALMTSSNGRRIMVDCGHHSETQWFPGNALNDREIFDLDRLIVSHFDEDHCSGIGNLLTKVHVHQLVFNGSTPSEIVRQMKAKQGMRQGTETLVRALEQTFTIPVSLHSDAYEFGDMSWSTFQNRYEPPYGFTDSNNLSLVTFVRCGPHKIIFPGDLEVAGWKQLLRNRAFVNELQGVTIFMASHHGRLNGYCEDVMDLCPQLDVVIFTDEGIRFDTQRTAALYRQHVSRGIFFAGKHRRVLTTRTDKSMRFELRAEGGGQVALNIAA</sequence>
<organism evidence="2 3">
    <name type="scientific">Eiseniibacteriota bacterium</name>
    <dbReference type="NCBI Taxonomy" id="2212470"/>
    <lineage>
        <taxon>Bacteria</taxon>
        <taxon>Candidatus Eiseniibacteriota</taxon>
    </lineage>
</organism>
<dbReference type="InterPro" id="IPR052159">
    <property type="entry name" value="Competence_DNA_uptake"/>
</dbReference>
<accession>A0A7Y2E578</accession>
<evidence type="ECO:0000313" key="3">
    <source>
        <dbReference type="Proteomes" id="UP000547674"/>
    </source>
</evidence>
<dbReference type="PANTHER" id="PTHR30619">
    <property type="entry name" value="DNA INTERNALIZATION/COMPETENCE PROTEIN COMEC/REC2"/>
    <property type="match status" value="1"/>
</dbReference>